<gene>
    <name evidence="1" type="ORF">FHR99_000580</name>
</gene>
<comment type="caution">
    <text evidence="1">The sequence shown here is derived from an EMBL/GenBank/DDBJ whole genome shotgun (WGS) entry which is preliminary data.</text>
</comment>
<evidence type="ECO:0000313" key="2">
    <source>
        <dbReference type="Proteomes" id="UP000537130"/>
    </source>
</evidence>
<evidence type="ECO:0008006" key="3">
    <source>
        <dbReference type="Google" id="ProtNLM"/>
    </source>
</evidence>
<proteinExistence type="predicted"/>
<name>A0A7W4W2T1_9GAMM</name>
<accession>A0A7W4W2T1</accession>
<reference evidence="1 2" key="1">
    <citation type="submission" date="2020-08" db="EMBL/GenBank/DDBJ databases">
        <title>Genomic Encyclopedia of Type Strains, Phase III (KMG-III): the genomes of soil and plant-associated and newly described type strains.</title>
        <authorList>
            <person name="Whitman W."/>
        </authorList>
    </citation>
    <scope>NUCLEOTIDE SEQUENCE [LARGE SCALE GENOMIC DNA]</scope>
    <source>
        <strain evidence="1 2">CECT 8654</strain>
    </source>
</reference>
<sequence length="161" mass="18536">MSRSKTLYGISRIDDPVYRTYAWRVSLRRQNKMIVKNFTDKRHGGKRKALAAAKAFRDEILEKYPPTTRQQFCSTLRRHNTSGIPGVYRYAKPYTLADGKERKLWYWETTWPTQEGGSAKATFSVKHYGEEKAKQLAIAAREAGIKNLKGVYWASKRGEAA</sequence>
<evidence type="ECO:0000313" key="1">
    <source>
        <dbReference type="EMBL" id="MBB3046344.1"/>
    </source>
</evidence>
<dbReference type="AlphaFoldDB" id="A0A7W4W2T1"/>
<dbReference type="EMBL" id="JACHWY010000001">
    <property type="protein sequence ID" value="MBB3046344.1"/>
    <property type="molecule type" value="Genomic_DNA"/>
</dbReference>
<dbReference type="Gene3D" id="1.20.5.2050">
    <property type="match status" value="1"/>
</dbReference>
<dbReference type="Proteomes" id="UP000537130">
    <property type="component" value="Unassembled WGS sequence"/>
</dbReference>
<protein>
    <recommendedName>
        <fullName evidence="3">AP2 domain-containing protein</fullName>
    </recommendedName>
</protein>
<keyword evidence="2" id="KW-1185">Reference proteome</keyword>
<organism evidence="1 2">
    <name type="scientific">Litorivivens lipolytica</name>
    <dbReference type="NCBI Taxonomy" id="1524264"/>
    <lineage>
        <taxon>Bacteria</taxon>
        <taxon>Pseudomonadati</taxon>
        <taxon>Pseudomonadota</taxon>
        <taxon>Gammaproteobacteria</taxon>
        <taxon>Litorivivens</taxon>
    </lineage>
</organism>
<dbReference type="RefSeq" id="WP_183409046.1">
    <property type="nucleotide sequence ID" value="NZ_JACHWY010000001.1"/>
</dbReference>